<name>A0A0P0N2E3_9CREN</name>
<evidence type="ECO:0000259" key="7">
    <source>
        <dbReference type="SMART" id="SM00739"/>
    </source>
</evidence>
<dbReference type="Pfam" id="PF00467">
    <property type="entry name" value="KOW"/>
    <property type="match status" value="1"/>
</dbReference>
<dbReference type="InterPro" id="IPR014722">
    <property type="entry name" value="Rib_uL2_dom2"/>
</dbReference>
<evidence type="ECO:0000313" key="8">
    <source>
        <dbReference type="EMBL" id="ALL01060.1"/>
    </source>
</evidence>
<evidence type="ECO:0000256" key="2">
    <source>
        <dbReference type="ARBA" id="ARBA00022730"/>
    </source>
</evidence>
<dbReference type="FunFam" id="2.30.30.30:FF:000009">
    <property type="entry name" value="60S ribosomal protein L26"/>
    <property type="match status" value="1"/>
</dbReference>
<dbReference type="Gene3D" id="2.30.30.30">
    <property type="match status" value="1"/>
</dbReference>
<dbReference type="InterPro" id="IPR005756">
    <property type="entry name" value="Ribosomal_uL24_euk/arc"/>
</dbReference>
<dbReference type="GO" id="GO:0003735">
    <property type="term" value="F:structural constituent of ribosome"/>
    <property type="evidence" value="ECO:0007669"/>
    <property type="project" value="UniProtKB-UniRule"/>
</dbReference>
<dbReference type="PROSITE" id="PS01108">
    <property type="entry name" value="RIBOSOMAL_L24"/>
    <property type="match status" value="1"/>
</dbReference>
<accession>A0A0P0N2E3</accession>
<dbReference type="GO" id="GO:0015934">
    <property type="term" value="C:large ribosomal subunit"/>
    <property type="evidence" value="ECO:0007669"/>
    <property type="project" value="UniProtKB-UniRule"/>
</dbReference>
<comment type="similarity">
    <text evidence="1 6">Belongs to the universal ribosomal protein uL24 family.</text>
</comment>
<gene>
    <name evidence="6" type="primary">rpl24</name>
    <name evidence="8" type="ORF">Pyrde_1012</name>
</gene>
<dbReference type="STRING" id="1273541.Pyrde_1012"/>
<feature type="domain" description="KOW" evidence="7">
    <location>
        <begin position="52"/>
        <end position="79"/>
    </location>
</feature>
<dbReference type="PATRIC" id="fig|1273541.4.peg.1088"/>
<dbReference type="InterPro" id="IPR005824">
    <property type="entry name" value="KOW"/>
</dbReference>
<dbReference type="PANTHER" id="PTHR11143">
    <property type="entry name" value="60S RIBOSOMAL PROTEIN L26 FAMILY MEMBER"/>
    <property type="match status" value="1"/>
</dbReference>
<evidence type="ECO:0000256" key="5">
    <source>
        <dbReference type="ARBA" id="ARBA00023274"/>
    </source>
</evidence>
<dbReference type="HAMAP" id="MF_01326_A">
    <property type="entry name" value="Ribosomal_uL24_A"/>
    <property type="match status" value="1"/>
</dbReference>
<dbReference type="InterPro" id="IPR041988">
    <property type="entry name" value="Ribosomal_uL24_KOW"/>
</dbReference>
<dbReference type="CDD" id="cd06089">
    <property type="entry name" value="KOW_RPL26"/>
    <property type="match status" value="1"/>
</dbReference>
<keyword evidence="5 6" id="KW-0687">Ribonucleoprotein</keyword>
<dbReference type="AlphaFoldDB" id="A0A0P0N2E3"/>
<dbReference type="KEGG" id="pdl:Pyrde_1012"/>
<evidence type="ECO:0000256" key="6">
    <source>
        <dbReference type="HAMAP-Rule" id="MF_01326"/>
    </source>
</evidence>
<dbReference type="SMART" id="SM00739">
    <property type="entry name" value="KOW"/>
    <property type="match status" value="1"/>
</dbReference>
<dbReference type="EMBL" id="CP013011">
    <property type="protein sequence ID" value="ALL01060.1"/>
    <property type="molecule type" value="Genomic_DNA"/>
</dbReference>
<evidence type="ECO:0000256" key="4">
    <source>
        <dbReference type="ARBA" id="ARBA00022980"/>
    </source>
</evidence>
<dbReference type="GO" id="GO:0019843">
    <property type="term" value="F:rRNA binding"/>
    <property type="evidence" value="ECO:0007669"/>
    <property type="project" value="UniProtKB-UniRule"/>
</dbReference>
<evidence type="ECO:0000256" key="3">
    <source>
        <dbReference type="ARBA" id="ARBA00022884"/>
    </source>
</evidence>
<dbReference type="InterPro" id="IPR008991">
    <property type="entry name" value="Translation_prot_SH3-like_sf"/>
</dbReference>
<comment type="subunit">
    <text evidence="6">Part of the 50S ribosomal subunit.</text>
</comment>
<dbReference type="InterPro" id="IPR005825">
    <property type="entry name" value="Ribosomal_uL24_CS"/>
</dbReference>
<dbReference type="NCBIfam" id="TIGR01080">
    <property type="entry name" value="rplX_A_E"/>
    <property type="match status" value="1"/>
</dbReference>
<comment type="function">
    <text evidence="6">Located at the polypeptide exit tunnel on the outside of the subunit.</text>
</comment>
<dbReference type="Proteomes" id="UP000058613">
    <property type="component" value="Chromosome"/>
</dbReference>
<organism evidence="8 9">
    <name type="scientific">Pyrodictium delaneyi</name>
    <dbReference type="NCBI Taxonomy" id="1273541"/>
    <lineage>
        <taxon>Archaea</taxon>
        <taxon>Thermoproteota</taxon>
        <taxon>Thermoprotei</taxon>
        <taxon>Desulfurococcales</taxon>
        <taxon>Pyrodictiaceae</taxon>
        <taxon>Pyrodictium</taxon>
    </lineage>
</organism>
<dbReference type="GO" id="GO:0006412">
    <property type="term" value="P:translation"/>
    <property type="evidence" value="ECO:0007669"/>
    <property type="project" value="UniProtKB-UniRule"/>
</dbReference>
<evidence type="ECO:0000313" key="9">
    <source>
        <dbReference type="Proteomes" id="UP000058613"/>
    </source>
</evidence>
<sequence length="152" mass="17632">MNGCGKMRWVKSSQPRKQRKALFNAPLHKRQKLMAAPLSPELRKQYGIRSLPVRVGDEVVVMRGDFKGHKGKVVRVDLRRMRIFIEGVTINNARGEPRYYPVHPSKVMIVSLNLDDKRRREIIERKRRQREVQLALLRGREGSIGGQKPEAQ</sequence>
<keyword evidence="2 6" id="KW-0699">rRNA-binding</keyword>
<reference evidence="8 9" key="1">
    <citation type="submission" date="2015-10" db="EMBL/GenBank/DDBJ databases">
        <title>Complete genome sequence of hyperthermophilic archaeon Pyrodictium delaneyi Su06.</title>
        <authorList>
            <person name="Jung J.-H."/>
            <person name="Lin J."/>
            <person name="Holden J.F."/>
            <person name="Park C.-S."/>
        </authorList>
    </citation>
    <scope>NUCLEOTIDE SEQUENCE [LARGE SCALE GENOMIC DNA]</scope>
    <source>
        <strain evidence="8 9">Su06</strain>
    </source>
</reference>
<protein>
    <recommendedName>
        <fullName evidence="6">Large ribosomal subunit protein uL24</fullName>
    </recommendedName>
</protein>
<proteinExistence type="inferred from homology"/>
<dbReference type="Pfam" id="PF16906">
    <property type="entry name" value="Ribosomal_L26"/>
    <property type="match status" value="1"/>
</dbReference>
<evidence type="ECO:0000256" key="1">
    <source>
        <dbReference type="ARBA" id="ARBA00010618"/>
    </source>
</evidence>
<comment type="function">
    <text evidence="6">One of two assembly initiator proteins, it binds directly to the 5'-end of the 23S rRNA, where it nucleates assembly of the 50S subunit.</text>
</comment>
<keyword evidence="3 6" id="KW-0694">RNA-binding</keyword>
<dbReference type="SUPFAM" id="SSF50104">
    <property type="entry name" value="Translation proteins SH3-like domain"/>
    <property type="match status" value="1"/>
</dbReference>
<keyword evidence="4 6" id="KW-0689">Ribosomal protein</keyword>